<dbReference type="GO" id="GO:0005634">
    <property type="term" value="C:nucleus"/>
    <property type="evidence" value="ECO:0007669"/>
    <property type="project" value="TreeGrafter"/>
</dbReference>
<dbReference type="Pfam" id="PF00035">
    <property type="entry name" value="dsrm"/>
    <property type="match status" value="1"/>
</dbReference>
<dbReference type="InterPro" id="IPR051247">
    <property type="entry name" value="RLC_Component"/>
</dbReference>
<name>A0A9P4NPU0_9PEZI</name>
<evidence type="ECO:0000313" key="6">
    <source>
        <dbReference type="Proteomes" id="UP000800235"/>
    </source>
</evidence>
<dbReference type="GO" id="GO:0070920">
    <property type="term" value="P:regulation of regulatory ncRNA processing"/>
    <property type="evidence" value="ECO:0007669"/>
    <property type="project" value="TreeGrafter"/>
</dbReference>
<accession>A0A9P4NPU0</accession>
<dbReference type="SUPFAM" id="SSF54768">
    <property type="entry name" value="dsRNA-binding domain-like"/>
    <property type="match status" value="3"/>
</dbReference>
<sequence length="470" mass="51962">MSTLTQTFSSQTYHNSSQPSCTYGIARINLKRQRSASPTPQKIAAMEDTSRASSSCSVELIGADEQKALWDLEDAELAERLRTQKAEQVERPKMQVPKGAEPVPIHKSTSAFVARLNMLAQKRGIPCDFDCPQVGGPRNVKFEGVLKLGDKSFRTEEAYSSKKEAKEAVAERGLNYLQGSPVETATPQHRKMAVPISRSTTKGNIAALQIEMQKRGAGLPVYDLQEVGQQQFSGSVTILGHVLSVPGFFGSKKDAKEAAARKGLDYFAEHAQNLDDSIKDAQEEKWVSILNGYMNHDGVSCPTYDFYMLDLQFACEVTIPDHDGPFGSQTQPFRSQKLAQANAAREAVLWLRQKGLLNDDDRPAKRRKSENSFHSVQSHDDTTTVGKSYGQHVTELCKKLDITTPEYICVVTDGSFTNCAAHFVSNFHISRGEPIGVVENVFGKAKAKEECAKEVVRFLEEYIRKATEGA</sequence>
<evidence type="ECO:0000256" key="1">
    <source>
        <dbReference type="ARBA" id="ARBA00022884"/>
    </source>
</evidence>
<comment type="caution">
    <text evidence="5">The sequence shown here is derived from an EMBL/GenBank/DDBJ whole genome shotgun (WGS) entry which is preliminary data.</text>
</comment>
<dbReference type="GO" id="GO:0030422">
    <property type="term" value="P:siRNA processing"/>
    <property type="evidence" value="ECO:0007669"/>
    <property type="project" value="TreeGrafter"/>
</dbReference>
<keyword evidence="1 2" id="KW-0694">RNA-binding</keyword>
<dbReference type="Pfam" id="PF03368">
    <property type="entry name" value="Dicer_dimer"/>
    <property type="match status" value="1"/>
</dbReference>
<evidence type="ECO:0000256" key="3">
    <source>
        <dbReference type="SAM" id="MobiDB-lite"/>
    </source>
</evidence>
<dbReference type="InterPro" id="IPR005034">
    <property type="entry name" value="Dicer_dimerisation"/>
</dbReference>
<dbReference type="AlphaFoldDB" id="A0A9P4NPU0"/>
<gene>
    <name evidence="5" type="ORF">EJ08DRAFT_279005</name>
</gene>
<dbReference type="Proteomes" id="UP000800235">
    <property type="component" value="Unassembled WGS sequence"/>
</dbReference>
<proteinExistence type="predicted"/>
<dbReference type="EMBL" id="MU007047">
    <property type="protein sequence ID" value="KAF2429435.1"/>
    <property type="molecule type" value="Genomic_DNA"/>
</dbReference>
<dbReference type="GO" id="GO:0035197">
    <property type="term" value="F:siRNA binding"/>
    <property type="evidence" value="ECO:0007669"/>
    <property type="project" value="TreeGrafter"/>
</dbReference>
<evidence type="ECO:0000313" key="5">
    <source>
        <dbReference type="EMBL" id="KAF2429435.1"/>
    </source>
</evidence>
<dbReference type="PANTHER" id="PTHR46205:SF3">
    <property type="entry name" value="LOQUACIOUS, ISOFORM B"/>
    <property type="match status" value="1"/>
</dbReference>
<dbReference type="GO" id="GO:0005737">
    <property type="term" value="C:cytoplasm"/>
    <property type="evidence" value="ECO:0007669"/>
    <property type="project" value="TreeGrafter"/>
</dbReference>
<dbReference type="OrthoDB" id="5222339at2759"/>
<dbReference type="Gene3D" id="3.30.160.20">
    <property type="match status" value="3"/>
</dbReference>
<dbReference type="PROSITE" id="PS50137">
    <property type="entry name" value="DS_RBD"/>
    <property type="match status" value="1"/>
</dbReference>
<evidence type="ECO:0000256" key="2">
    <source>
        <dbReference type="PROSITE-ProRule" id="PRU00266"/>
    </source>
</evidence>
<dbReference type="InterPro" id="IPR014720">
    <property type="entry name" value="dsRBD_dom"/>
</dbReference>
<dbReference type="CDD" id="cd00048">
    <property type="entry name" value="DSRM_SF"/>
    <property type="match status" value="1"/>
</dbReference>
<evidence type="ECO:0000259" key="4">
    <source>
        <dbReference type="PROSITE" id="PS50137"/>
    </source>
</evidence>
<dbReference type="GO" id="GO:0016442">
    <property type="term" value="C:RISC complex"/>
    <property type="evidence" value="ECO:0007669"/>
    <property type="project" value="TreeGrafter"/>
</dbReference>
<keyword evidence="6" id="KW-1185">Reference proteome</keyword>
<reference evidence="5" key="1">
    <citation type="journal article" date="2020" name="Stud. Mycol.">
        <title>101 Dothideomycetes genomes: a test case for predicting lifestyles and emergence of pathogens.</title>
        <authorList>
            <person name="Haridas S."/>
            <person name="Albert R."/>
            <person name="Binder M."/>
            <person name="Bloem J."/>
            <person name="Labutti K."/>
            <person name="Salamov A."/>
            <person name="Andreopoulos B."/>
            <person name="Baker S."/>
            <person name="Barry K."/>
            <person name="Bills G."/>
            <person name="Bluhm B."/>
            <person name="Cannon C."/>
            <person name="Castanera R."/>
            <person name="Culley D."/>
            <person name="Daum C."/>
            <person name="Ezra D."/>
            <person name="Gonzalez J."/>
            <person name="Henrissat B."/>
            <person name="Kuo A."/>
            <person name="Liang C."/>
            <person name="Lipzen A."/>
            <person name="Lutzoni F."/>
            <person name="Magnuson J."/>
            <person name="Mondo S."/>
            <person name="Nolan M."/>
            <person name="Ohm R."/>
            <person name="Pangilinan J."/>
            <person name="Park H.-J."/>
            <person name="Ramirez L."/>
            <person name="Alfaro M."/>
            <person name="Sun H."/>
            <person name="Tritt A."/>
            <person name="Yoshinaga Y."/>
            <person name="Zwiers L.-H."/>
            <person name="Turgeon B."/>
            <person name="Goodwin S."/>
            <person name="Spatafora J."/>
            <person name="Crous P."/>
            <person name="Grigoriev I."/>
        </authorList>
    </citation>
    <scope>NUCLEOTIDE SEQUENCE</scope>
    <source>
        <strain evidence="5">CBS 130266</strain>
    </source>
</reference>
<dbReference type="GO" id="GO:0016891">
    <property type="term" value="F:RNA endonuclease activity producing 5'-phosphomonoesters, hydrolytic mechanism"/>
    <property type="evidence" value="ECO:0007669"/>
    <property type="project" value="InterPro"/>
</dbReference>
<dbReference type="GO" id="GO:0003725">
    <property type="term" value="F:double-stranded RNA binding"/>
    <property type="evidence" value="ECO:0007669"/>
    <property type="project" value="TreeGrafter"/>
</dbReference>
<dbReference type="GO" id="GO:0070578">
    <property type="term" value="C:RISC-loading complex"/>
    <property type="evidence" value="ECO:0007669"/>
    <property type="project" value="TreeGrafter"/>
</dbReference>
<feature type="region of interest" description="Disordered" evidence="3">
    <location>
        <begin position="360"/>
        <end position="384"/>
    </location>
</feature>
<protein>
    <recommendedName>
        <fullName evidence="4">DRBM domain-containing protein</fullName>
    </recommendedName>
</protein>
<organism evidence="5 6">
    <name type="scientific">Tothia fuscella</name>
    <dbReference type="NCBI Taxonomy" id="1048955"/>
    <lineage>
        <taxon>Eukaryota</taxon>
        <taxon>Fungi</taxon>
        <taxon>Dikarya</taxon>
        <taxon>Ascomycota</taxon>
        <taxon>Pezizomycotina</taxon>
        <taxon>Dothideomycetes</taxon>
        <taxon>Pleosporomycetidae</taxon>
        <taxon>Venturiales</taxon>
        <taxon>Cylindrosympodiaceae</taxon>
        <taxon>Tothia</taxon>
    </lineage>
</organism>
<dbReference type="SMART" id="SM00358">
    <property type="entry name" value="DSRM"/>
    <property type="match status" value="2"/>
</dbReference>
<feature type="domain" description="DRBM" evidence="4">
    <location>
        <begin position="111"/>
        <end position="179"/>
    </location>
</feature>
<dbReference type="PANTHER" id="PTHR46205">
    <property type="entry name" value="LOQUACIOUS, ISOFORM B"/>
    <property type="match status" value="1"/>
</dbReference>